<evidence type="ECO:0000313" key="3">
    <source>
        <dbReference type="EMBL" id="QQO10432.1"/>
    </source>
</evidence>
<feature type="domain" description="DUF2314" evidence="2">
    <location>
        <begin position="40"/>
        <end position="158"/>
    </location>
</feature>
<evidence type="ECO:0000256" key="1">
    <source>
        <dbReference type="SAM" id="SignalP"/>
    </source>
</evidence>
<organism evidence="3 4">
    <name type="scientific">Breznakiella homolactica</name>
    <dbReference type="NCBI Taxonomy" id="2798577"/>
    <lineage>
        <taxon>Bacteria</taxon>
        <taxon>Pseudomonadati</taxon>
        <taxon>Spirochaetota</taxon>
        <taxon>Spirochaetia</taxon>
        <taxon>Spirochaetales</taxon>
        <taxon>Breznakiellaceae</taxon>
        <taxon>Breznakiella</taxon>
    </lineage>
</organism>
<reference evidence="3" key="1">
    <citation type="submission" date="2021-01" db="EMBL/GenBank/DDBJ databases">
        <title>Description of Breznakiella homolactica.</title>
        <authorList>
            <person name="Song Y."/>
            <person name="Brune A."/>
        </authorList>
    </citation>
    <scope>NUCLEOTIDE SEQUENCE</scope>
    <source>
        <strain evidence="3">RmG30</strain>
    </source>
</reference>
<evidence type="ECO:0000259" key="2">
    <source>
        <dbReference type="Pfam" id="PF10077"/>
    </source>
</evidence>
<proteinExistence type="predicted"/>
<dbReference type="AlphaFoldDB" id="A0A7T7XQB3"/>
<dbReference type="PROSITE" id="PS51257">
    <property type="entry name" value="PROKAR_LIPOPROTEIN"/>
    <property type="match status" value="1"/>
</dbReference>
<dbReference type="EMBL" id="CP067089">
    <property type="protein sequence ID" value="QQO10432.1"/>
    <property type="molecule type" value="Genomic_DNA"/>
</dbReference>
<feature type="signal peptide" evidence="1">
    <location>
        <begin position="1"/>
        <end position="18"/>
    </location>
</feature>
<keyword evidence="4" id="KW-1185">Reference proteome</keyword>
<sequence length="168" mass="18826">MKALGIAAAIAAAGLLGACGYTTEKNYRDPVVSAEQIDSELVSIREAAREGLPEFIRQLQAPEKDEYNFQVKYPFETDPGGNFLSEHIWLRDISFENNKFSGVVSNVPLYISGLSIGDRVPFYIDDISDWMYMKDGKIRGGLSIKYLLEKTPPMDRDETAAAYLELFE</sequence>
<accession>A0A7T7XQB3</accession>
<dbReference type="Pfam" id="PF10077">
    <property type="entry name" value="DUF2314"/>
    <property type="match status" value="1"/>
</dbReference>
<dbReference type="RefSeq" id="WP_215627736.1">
    <property type="nucleotide sequence ID" value="NZ_CP067089.2"/>
</dbReference>
<dbReference type="Proteomes" id="UP000595917">
    <property type="component" value="Chromosome"/>
</dbReference>
<evidence type="ECO:0000313" key="4">
    <source>
        <dbReference type="Proteomes" id="UP000595917"/>
    </source>
</evidence>
<dbReference type="KEGG" id="bhc:JFL75_05800"/>
<dbReference type="InterPro" id="IPR018756">
    <property type="entry name" value="DUF2314"/>
</dbReference>
<name>A0A7T7XQB3_9SPIR</name>
<feature type="chain" id="PRO_5031185890" evidence="1">
    <location>
        <begin position="19"/>
        <end position="168"/>
    </location>
</feature>
<gene>
    <name evidence="3" type="ORF">JFL75_05800</name>
</gene>
<protein>
    <submittedName>
        <fullName evidence="3">DUF2314 domain-containing protein</fullName>
    </submittedName>
</protein>
<keyword evidence="1" id="KW-0732">Signal</keyword>